<comment type="caution">
    <text evidence="2">The sequence shown here is derived from an EMBL/GenBank/DDBJ whole genome shotgun (WGS) entry which is preliminary data.</text>
</comment>
<evidence type="ECO:0000313" key="3">
    <source>
        <dbReference type="Proteomes" id="UP001459277"/>
    </source>
</evidence>
<dbReference type="EMBL" id="JAZDWU010000011">
    <property type="protein sequence ID" value="KAK9986968.1"/>
    <property type="molecule type" value="Genomic_DNA"/>
</dbReference>
<dbReference type="InterPro" id="IPR002156">
    <property type="entry name" value="RNaseH_domain"/>
</dbReference>
<dbReference type="Gene3D" id="3.30.420.10">
    <property type="entry name" value="Ribonuclease H-like superfamily/Ribonuclease H"/>
    <property type="match status" value="1"/>
</dbReference>
<dbReference type="Pfam" id="PF13456">
    <property type="entry name" value="RVT_3"/>
    <property type="match status" value="1"/>
</dbReference>
<dbReference type="InterPro" id="IPR036397">
    <property type="entry name" value="RNaseH_sf"/>
</dbReference>
<sequence>MTSEEEKEAARVSQVLEENKSEIRVVVHDHTGVVIASLAQITAPALQPIEIEAIASTRALKFREEIGITEAVLEGDSKLIINSLKGGGQSIASVEPLLQDAMVFSNCYSKLQYSHSINVFSYVVWMEGVPDPLFTVVQQDVANLAN</sequence>
<accession>A0AAW2BN88</accession>
<evidence type="ECO:0000259" key="1">
    <source>
        <dbReference type="Pfam" id="PF13456"/>
    </source>
</evidence>
<keyword evidence="3" id="KW-1185">Reference proteome</keyword>
<feature type="domain" description="RNase H type-1" evidence="1">
    <location>
        <begin position="17"/>
        <end position="115"/>
    </location>
</feature>
<dbReference type="GO" id="GO:0004523">
    <property type="term" value="F:RNA-DNA hybrid ribonuclease activity"/>
    <property type="evidence" value="ECO:0007669"/>
    <property type="project" value="InterPro"/>
</dbReference>
<evidence type="ECO:0000313" key="2">
    <source>
        <dbReference type="EMBL" id="KAK9986968.1"/>
    </source>
</evidence>
<protein>
    <recommendedName>
        <fullName evidence="1">RNase H type-1 domain-containing protein</fullName>
    </recommendedName>
</protein>
<dbReference type="Proteomes" id="UP001459277">
    <property type="component" value="Unassembled WGS sequence"/>
</dbReference>
<gene>
    <name evidence="2" type="ORF">SO802_031919</name>
</gene>
<reference evidence="2 3" key="1">
    <citation type="submission" date="2024-01" db="EMBL/GenBank/DDBJ databases">
        <title>A telomere-to-telomere, gap-free genome of sweet tea (Lithocarpus litseifolius).</title>
        <authorList>
            <person name="Zhou J."/>
        </authorList>
    </citation>
    <scope>NUCLEOTIDE SEQUENCE [LARGE SCALE GENOMIC DNA]</scope>
    <source>
        <strain evidence="2">Zhou-2022a</strain>
        <tissue evidence="2">Leaf</tissue>
    </source>
</reference>
<proteinExistence type="predicted"/>
<dbReference type="AlphaFoldDB" id="A0AAW2BN88"/>
<organism evidence="2 3">
    <name type="scientific">Lithocarpus litseifolius</name>
    <dbReference type="NCBI Taxonomy" id="425828"/>
    <lineage>
        <taxon>Eukaryota</taxon>
        <taxon>Viridiplantae</taxon>
        <taxon>Streptophyta</taxon>
        <taxon>Embryophyta</taxon>
        <taxon>Tracheophyta</taxon>
        <taxon>Spermatophyta</taxon>
        <taxon>Magnoliopsida</taxon>
        <taxon>eudicotyledons</taxon>
        <taxon>Gunneridae</taxon>
        <taxon>Pentapetalae</taxon>
        <taxon>rosids</taxon>
        <taxon>fabids</taxon>
        <taxon>Fagales</taxon>
        <taxon>Fagaceae</taxon>
        <taxon>Lithocarpus</taxon>
    </lineage>
</organism>
<name>A0AAW2BN88_9ROSI</name>
<dbReference type="GO" id="GO:0003676">
    <property type="term" value="F:nucleic acid binding"/>
    <property type="evidence" value="ECO:0007669"/>
    <property type="project" value="InterPro"/>
</dbReference>